<dbReference type="PATRIC" id="fig|1263870.3.peg.3547"/>
<evidence type="ECO:0000256" key="6">
    <source>
        <dbReference type="HAMAP-Rule" id="MF_00379"/>
    </source>
</evidence>
<feature type="binding site" evidence="6">
    <location>
        <position position="14"/>
    </location>
    <ligand>
        <name>(6S)-5-formyl-5,6,7,8-tetrahydrofolate</name>
        <dbReference type="ChEBI" id="CHEBI:57457"/>
    </ligand>
</feature>
<dbReference type="Gene3D" id="1.20.120.430">
    <property type="entry name" value="tRNA modification GTPase MnmE domain 2"/>
    <property type="match status" value="1"/>
</dbReference>
<dbReference type="SUPFAM" id="SSF52540">
    <property type="entry name" value="P-loop containing nucleoside triphosphate hydrolases"/>
    <property type="match status" value="1"/>
</dbReference>
<name>M5U191_9BACT</name>
<dbReference type="Pfam" id="PF10396">
    <property type="entry name" value="TrmE_N"/>
    <property type="match status" value="1"/>
</dbReference>
<dbReference type="Pfam" id="PF12631">
    <property type="entry name" value="MnmE_helical"/>
    <property type="match status" value="1"/>
</dbReference>
<dbReference type="GO" id="GO:0005525">
    <property type="term" value="F:GTP binding"/>
    <property type="evidence" value="ECO:0007669"/>
    <property type="project" value="UniProtKB-UniRule"/>
</dbReference>
<dbReference type="PANTHER" id="PTHR42714">
    <property type="entry name" value="TRNA MODIFICATION GTPASE GTPBP3"/>
    <property type="match status" value="1"/>
</dbReference>
<dbReference type="SUPFAM" id="SSF103025">
    <property type="entry name" value="Folate-binding domain"/>
    <property type="match status" value="1"/>
</dbReference>
<dbReference type="PANTHER" id="PTHR42714:SF2">
    <property type="entry name" value="TRNA MODIFICATION GTPASE GTPBP3, MITOCHONDRIAL"/>
    <property type="match status" value="1"/>
</dbReference>
<evidence type="ECO:0000313" key="10">
    <source>
        <dbReference type="EMBL" id="EMI55200.1"/>
    </source>
</evidence>
<dbReference type="Gene3D" id="3.30.1360.120">
    <property type="entry name" value="Probable tRNA modification gtpase trme, domain 1"/>
    <property type="match status" value="1"/>
</dbReference>
<evidence type="ECO:0000256" key="5">
    <source>
        <dbReference type="ARBA" id="ARBA00023134"/>
    </source>
</evidence>
<dbReference type="GO" id="GO:0030488">
    <property type="term" value="P:tRNA methylation"/>
    <property type="evidence" value="ECO:0007669"/>
    <property type="project" value="TreeGrafter"/>
</dbReference>
<feature type="domain" description="GTP-binding protein TrmE N-terminal" evidence="8">
    <location>
        <begin position="2"/>
        <end position="114"/>
    </location>
</feature>
<dbReference type="NCBIfam" id="TIGR00231">
    <property type="entry name" value="small_GTP"/>
    <property type="match status" value="1"/>
</dbReference>
<keyword evidence="6" id="KW-0479">Metal-binding</keyword>
<dbReference type="InterPro" id="IPR027368">
    <property type="entry name" value="MnmE_dom2"/>
</dbReference>
<dbReference type="InterPro" id="IPR027266">
    <property type="entry name" value="TrmE/GcvT-like"/>
</dbReference>
<feature type="binding site" evidence="6">
    <location>
        <position position="224"/>
    </location>
    <ligand>
        <name>Mg(2+)</name>
        <dbReference type="ChEBI" id="CHEBI:18420"/>
    </ligand>
</feature>
<feature type="binding site" evidence="6">
    <location>
        <begin position="264"/>
        <end position="267"/>
    </location>
    <ligand>
        <name>GTP</name>
        <dbReference type="ChEBI" id="CHEBI:37565"/>
    </ligand>
</feature>
<comment type="caution">
    <text evidence="6">Lacks conserved residue(s) required for the propagation of feature annotation.</text>
</comment>
<dbReference type="Proteomes" id="UP000011885">
    <property type="component" value="Unassembled WGS sequence"/>
</dbReference>
<dbReference type="GO" id="GO:0003924">
    <property type="term" value="F:GTPase activity"/>
    <property type="evidence" value="ECO:0007669"/>
    <property type="project" value="UniProtKB-UniRule"/>
</dbReference>
<organism evidence="10 11">
    <name type="scientific">Rhodopirellula sallentina SM41</name>
    <dbReference type="NCBI Taxonomy" id="1263870"/>
    <lineage>
        <taxon>Bacteria</taxon>
        <taxon>Pseudomonadati</taxon>
        <taxon>Planctomycetota</taxon>
        <taxon>Planctomycetia</taxon>
        <taxon>Pirellulales</taxon>
        <taxon>Pirellulaceae</taxon>
        <taxon>Rhodopirellula</taxon>
    </lineage>
</organism>
<accession>M5U191</accession>
<dbReference type="SUPFAM" id="SSF116878">
    <property type="entry name" value="TrmE connector domain"/>
    <property type="match status" value="1"/>
</dbReference>
<feature type="binding site" evidence="6">
    <location>
        <position position="114"/>
    </location>
    <ligand>
        <name>(6S)-5-formyl-5,6,7,8-tetrahydrofolate</name>
        <dbReference type="ChEBI" id="CHEBI:57457"/>
    </ligand>
</feature>
<comment type="subcellular location">
    <subcellularLocation>
        <location evidence="6">Cytoplasm</location>
    </subcellularLocation>
</comment>
<dbReference type="InterPro" id="IPR031168">
    <property type="entry name" value="G_TrmE"/>
</dbReference>
<keyword evidence="6 10" id="KW-0378">Hydrolase</keyword>
<evidence type="ECO:0000259" key="7">
    <source>
        <dbReference type="Pfam" id="PF01926"/>
    </source>
</evidence>
<keyword evidence="6" id="KW-0963">Cytoplasm</keyword>
<dbReference type="HAMAP" id="MF_00379">
    <property type="entry name" value="GTPase_MnmE"/>
    <property type="match status" value="1"/>
</dbReference>
<dbReference type="InterPro" id="IPR025867">
    <property type="entry name" value="MnmE_helical"/>
</dbReference>
<dbReference type="InterPro" id="IPR027417">
    <property type="entry name" value="P-loop_NTPase"/>
</dbReference>
<keyword evidence="3 6" id="KW-0547">Nucleotide-binding</keyword>
<evidence type="ECO:0000259" key="8">
    <source>
        <dbReference type="Pfam" id="PF10396"/>
    </source>
</evidence>
<keyword evidence="6" id="KW-0460">Magnesium</keyword>
<keyword evidence="2 6" id="KW-0819">tRNA processing</keyword>
<comment type="function">
    <text evidence="6">Exhibits a very high intrinsic GTPase hydrolysis rate. Involved in the addition of a carboxymethylaminomethyl (cmnm) group at the wobble position (U34) of certain tRNAs, forming tRNA-cmnm(5)s(2)U34.</text>
</comment>
<keyword evidence="5 6" id="KW-0342">GTP-binding</keyword>
<dbReference type="GO" id="GO:0046872">
    <property type="term" value="F:metal ion binding"/>
    <property type="evidence" value="ECO:0007669"/>
    <property type="project" value="UniProtKB-KW"/>
</dbReference>
<evidence type="ECO:0000256" key="1">
    <source>
        <dbReference type="ARBA" id="ARBA00011043"/>
    </source>
</evidence>
<keyword evidence="11" id="KW-1185">Reference proteome</keyword>
<dbReference type="InterPro" id="IPR005225">
    <property type="entry name" value="Small_GTP-bd"/>
</dbReference>
<evidence type="ECO:0000256" key="2">
    <source>
        <dbReference type="ARBA" id="ARBA00022694"/>
    </source>
</evidence>
<dbReference type="InterPro" id="IPR018948">
    <property type="entry name" value="GTP-bd_TrmE_N"/>
</dbReference>
<dbReference type="GO" id="GO:0005829">
    <property type="term" value="C:cytosol"/>
    <property type="evidence" value="ECO:0007669"/>
    <property type="project" value="TreeGrafter"/>
</dbReference>
<feature type="domain" description="G" evidence="7">
    <location>
        <begin position="212"/>
        <end position="319"/>
    </location>
</feature>
<feature type="domain" description="MnmE helical" evidence="9">
    <location>
        <begin position="117"/>
        <end position="458"/>
    </location>
</feature>
<dbReference type="InterPro" id="IPR004520">
    <property type="entry name" value="GTPase_MnmE"/>
</dbReference>
<dbReference type="Gene3D" id="3.40.50.300">
    <property type="entry name" value="P-loop containing nucleotide triphosphate hydrolases"/>
    <property type="match status" value="1"/>
</dbReference>
<feature type="binding site" evidence="6">
    <location>
        <begin position="239"/>
        <end position="245"/>
    </location>
    <ligand>
        <name>GTP</name>
        <dbReference type="ChEBI" id="CHEBI:37565"/>
    </ligand>
</feature>
<comment type="caution">
    <text evidence="10">The sequence shown here is derived from an EMBL/GenBank/DDBJ whole genome shotgun (WGS) entry which is preliminary data.</text>
</comment>
<keyword evidence="4 6" id="KW-0630">Potassium</keyword>
<reference evidence="10 11" key="1">
    <citation type="journal article" date="2013" name="Mar. Genomics">
        <title>Expression of sulfatases in Rhodopirellula baltica and the diversity of sulfatases in the genus Rhodopirellula.</title>
        <authorList>
            <person name="Wegner C.E."/>
            <person name="Richter-Heitmann T."/>
            <person name="Klindworth A."/>
            <person name="Klockow C."/>
            <person name="Richter M."/>
            <person name="Achstetter T."/>
            <person name="Glockner F.O."/>
            <person name="Harder J."/>
        </authorList>
    </citation>
    <scope>NUCLEOTIDE SEQUENCE [LARGE SCALE GENOMIC DNA]</scope>
    <source>
        <strain evidence="10 11">SM41</strain>
    </source>
</reference>
<dbReference type="CDD" id="cd04164">
    <property type="entry name" value="trmE"/>
    <property type="match status" value="1"/>
</dbReference>
<sequence>MASPLVPATRGIVRMSGDRVVEILRRVELLSEGTTDRRARRYRACVQLGDPFGAIDVDVMLWPTTRSYTGQPSAELHLIGSLPILDAVVDRLIAAGGRAARAGEFTMRSFLAGRLDLPQAEAVLGVIDAEDPSTLDHALEQLAGNLSRPLQTARGELLNLLADVEAGLDFVDEDIEFIEDGDLVDRLGSLRSLLRQASGQLRERSASSSAFEVVLRGLPNAGKSCLLNALTQTESAIVTEQAGTTRDSISVSFELGGYPIRVTDTAGIESRPSNDPDAEVLAKAQEQAMEAVSRADLCLWCVDATEEEPDDALEYLRLLSTQRQPHKKVVENWGVLTKGDLVSEPPRWADDLSDSVSKVMMLSALDGSGIGDLRSGIVEMAERIDATEIGSVMGTAARCRGSLVGAIEAIERAMEATQLQAGHEIVATEIREAAGLIGDVTGEVYTDDLLDRVFSRFCIGK</sequence>
<gene>
    <name evidence="6" type="primary">mnmE</name>
    <name evidence="6" type="synonym">trmE</name>
    <name evidence="10" type="ORF">RSSM_03337</name>
</gene>
<dbReference type="InterPro" id="IPR006073">
    <property type="entry name" value="GTP-bd"/>
</dbReference>
<feature type="binding site" evidence="6">
    <location>
        <position position="245"/>
    </location>
    <ligand>
        <name>Mg(2+)</name>
        <dbReference type="ChEBI" id="CHEBI:18420"/>
    </ligand>
</feature>
<dbReference type="RefSeq" id="WP_008680369.1">
    <property type="nucleotide sequence ID" value="NZ_ANOH01000224.1"/>
</dbReference>
<evidence type="ECO:0000313" key="11">
    <source>
        <dbReference type="Proteomes" id="UP000011885"/>
    </source>
</evidence>
<comment type="subunit">
    <text evidence="6">Homodimer. Heterotetramer of two MnmE and two MnmG subunits.</text>
</comment>
<feature type="binding site" evidence="6">
    <location>
        <position position="75"/>
    </location>
    <ligand>
        <name>(6S)-5-formyl-5,6,7,8-tetrahydrofolate</name>
        <dbReference type="ChEBI" id="CHEBI:57457"/>
    </ligand>
</feature>
<evidence type="ECO:0000256" key="3">
    <source>
        <dbReference type="ARBA" id="ARBA00022741"/>
    </source>
</evidence>
<comment type="cofactor">
    <cofactor evidence="6">
        <name>K(+)</name>
        <dbReference type="ChEBI" id="CHEBI:29103"/>
    </cofactor>
    <text evidence="6">Binds 1 potassium ion per subunit.</text>
</comment>
<dbReference type="Pfam" id="PF01926">
    <property type="entry name" value="MMR_HSR1"/>
    <property type="match status" value="1"/>
</dbReference>
<comment type="similarity">
    <text evidence="1 6">Belongs to the TRAFAC class TrmE-Era-EngA-EngB-Septin-like GTPase superfamily. TrmE GTPase family.</text>
</comment>
<protein>
    <recommendedName>
        <fullName evidence="6">tRNA modification GTPase MnmE</fullName>
        <ecNumber evidence="6">3.6.-.-</ecNumber>
    </recommendedName>
</protein>
<dbReference type="EC" id="3.6.-.-" evidence="6"/>
<evidence type="ECO:0000259" key="9">
    <source>
        <dbReference type="Pfam" id="PF12631"/>
    </source>
</evidence>
<evidence type="ECO:0000256" key="4">
    <source>
        <dbReference type="ARBA" id="ARBA00022958"/>
    </source>
</evidence>
<proteinExistence type="inferred from homology"/>
<dbReference type="GO" id="GO:0002098">
    <property type="term" value="P:tRNA wobble uridine modification"/>
    <property type="evidence" value="ECO:0007669"/>
    <property type="project" value="TreeGrafter"/>
</dbReference>
<feature type="binding site" evidence="6">
    <location>
        <position position="461"/>
    </location>
    <ligand>
        <name>(6S)-5-formyl-5,6,7,8-tetrahydrofolate</name>
        <dbReference type="ChEBI" id="CHEBI:57457"/>
    </ligand>
</feature>
<dbReference type="EMBL" id="ANOH01000224">
    <property type="protein sequence ID" value="EMI55200.1"/>
    <property type="molecule type" value="Genomic_DNA"/>
</dbReference>
<dbReference type="AlphaFoldDB" id="M5U191"/>